<dbReference type="EMBL" id="SGJD01001141">
    <property type="protein sequence ID" value="KAB0401829.1"/>
    <property type="molecule type" value="Genomic_DNA"/>
</dbReference>
<dbReference type="GO" id="GO:0016020">
    <property type="term" value="C:membrane"/>
    <property type="evidence" value="ECO:0007669"/>
    <property type="project" value="UniProtKB-SubCell"/>
</dbReference>
<evidence type="ECO:0000256" key="5">
    <source>
        <dbReference type="ARBA" id="ARBA00023136"/>
    </source>
</evidence>
<dbReference type="AlphaFoldDB" id="A0A6A1Q4C5"/>
<dbReference type="Proteomes" id="UP000437017">
    <property type="component" value="Unassembled WGS sequence"/>
</dbReference>
<keyword evidence="4" id="KW-1133">Transmembrane helix</keyword>
<sequence>MLTSFCGALHVCFITPSFPVDTSNQFVLQLRPELQDALISIIDHYKWQKFVYIYDADRGKPGTSSHYEDDLQKGYFRSVLWHNEA</sequence>
<keyword evidence="5" id="KW-0472">Membrane</keyword>
<evidence type="ECO:0000256" key="4">
    <source>
        <dbReference type="ARBA" id="ARBA00022989"/>
    </source>
</evidence>
<evidence type="ECO:0000313" key="8">
    <source>
        <dbReference type="Proteomes" id="UP000437017"/>
    </source>
</evidence>
<protein>
    <recommendedName>
        <fullName evidence="6">Receptor ligand binding region domain-containing protein</fullName>
    </recommendedName>
</protein>
<gene>
    <name evidence="7" type="ORF">E2I00_006342</name>
</gene>
<accession>A0A6A1Q4C5</accession>
<organism evidence="7 8">
    <name type="scientific">Balaenoptera physalus</name>
    <name type="common">Fin whale</name>
    <name type="synonym">Balaena physalus</name>
    <dbReference type="NCBI Taxonomy" id="9770"/>
    <lineage>
        <taxon>Eukaryota</taxon>
        <taxon>Metazoa</taxon>
        <taxon>Chordata</taxon>
        <taxon>Craniata</taxon>
        <taxon>Vertebrata</taxon>
        <taxon>Euteleostomi</taxon>
        <taxon>Mammalia</taxon>
        <taxon>Eutheria</taxon>
        <taxon>Laurasiatheria</taxon>
        <taxon>Artiodactyla</taxon>
        <taxon>Whippomorpha</taxon>
        <taxon>Cetacea</taxon>
        <taxon>Mysticeti</taxon>
        <taxon>Balaenopteridae</taxon>
        <taxon>Balaenoptera</taxon>
    </lineage>
</organism>
<dbReference type="SUPFAM" id="SSF53822">
    <property type="entry name" value="Periplasmic binding protein-like I"/>
    <property type="match status" value="1"/>
</dbReference>
<keyword evidence="8" id="KW-1185">Reference proteome</keyword>
<evidence type="ECO:0000256" key="2">
    <source>
        <dbReference type="ARBA" id="ARBA00022692"/>
    </source>
</evidence>
<comment type="subcellular location">
    <subcellularLocation>
        <location evidence="1">Membrane</location>
    </subcellularLocation>
</comment>
<evidence type="ECO:0000256" key="3">
    <source>
        <dbReference type="ARBA" id="ARBA00022729"/>
    </source>
</evidence>
<dbReference type="OrthoDB" id="5984008at2759"/>
<dbReference type="Gene3D" id="3.40.50.2300">
    <property type="match status" value="2"/>
</dbReference>
<comment type="caution">
    <text evidence="7">The sequence shown here is derived from an EMBL/GenBank/DDBJ whole genome shotgun (WGS) entry which is preliminary data.</text>
</comment>
<dbReference type="Pfam" id="PF01094">
    <property type="entry name" value="ANF_receptor"/>
    <property type="match status" value="1"/>
</dbReference>
<dbReference type="InterPro" id="IPR001828">
    <property type="entry name" value="ANF_lig-bd_rcpt"/>
</dbReference>
<dbReference type="InterPro" id="IPR028082">
    <property type="entry name" value="Peripla_BP_I"/>
</dbReference>
<evidence type="ECO:0000256" key="1">
    <source>
        <dbReference type="ARBA" id="ARBA00004370"/>
    </source>
</evidence>
<evidence type="ECO:0000259" key="6">
    <source>
        <dbReference type="Pfam" id="PF01094"/>
    </source>
</evidence>
<keyword evidence="2" id="KW-0812">Transmembrane</keyword>
<feature type="domain" description="Receptor ligand binding region" evidence="6">
    <location>
        <begin position="1"/>
        <end position="61"/>
    </location>
</feature>
<proteinExistence type="predicted"/>
<evidence type="ECO:0000313" key="7">
    <source>
        <dbReference type="EMBL" id="KAB0401829.1"/>
    </source>
</evidence>
<name>A0A6A1Q4C5_BALPH</name>
<reference evidence="7 8" key="1">
    <citation type="journal article" date="2019" name="PLoS ONE">
        <title>Genomic analyses reveal an absence of contemporary introgressive admixture between fin whales and blue whales, despite known hybrids.</title>
        <authorList>
            <person name="Westbury M.V."/>
            <person name="Petersen B."/>
            <person name="Lorenzen E.D."/>
        </authorList>
    </citation>
    <scope>NUCLEOTIDE SEQUENCE [LARGE SCALE GENOMIC DNA]</scope>
    <source>
        <strain evidence="7">FinWhale-01</strain>
    </source>
</reference>
<keyword evidence="3" id="KW-0732">Signal</keyword>